<name>A0ACB7WPM8_DIOAL</name>
<comment type="caution">
    <text evidence="1">The sequence shown here is derived from an EMBL/GenBank/DDBJ whole genome shotgun (WGS) entry which is preliminary data.</text>
</comment>
<accession>A0ACB7WPM8</accession>
<organism evidence="1 2">
    <name type="scientific">Dioscorea alata</name>
    <name type="common">Purple yam</name>
    <dbReference type="NCBI Taxonomy" id="55571"/>
    <lineage>
        <taxon>Eukaryota</taxon>
        <taxon>Viridiplantae</taxon>
        <taxon>Streptophyta</taxon>
        <taxon>Embryophyta</taxon>
        <taxon>Tracheophyta</taxon>
        <taxon>Spermatophyta</taxon>
        <taxon>Magnoliopsida</taxon>
        <taxon>Liliopsida</taxon>
        <taxon>Dioscoreales</taxon>
        <taxon>Dioscoreaceae</taxon>
        <taxon>Dioscorea</taxon>
    </lineage>
</organism>
<evidence type="ECO:0000313" key="1">
    <source>
        <dbReference type="EMBL" id="KAH7690081.1"/>
    </source>
</evidence>
<dbReference type="EC" id="1.14.11.2" evidence="1"/>
<dbReference type="EMBL" id="CM037012">
    <property type="protein sequence ID" value="KAH7690081.1"/>
    <property type="molecule type" value="Genomic_DNA"/>
</dbReference>
<gene>
    <name evidence="1" type="ORF">IHE45_02G022800</name>
</gene>
<evidence type="ECO:0000313" key="2">
    <source>
        <dbReference type="Proteomes" id="UP000827976"/>
    </source>
</evidence>
<keyword evidence="2" id="KW-1185">Reference proteome</keyword>
<reference evidence="2" key="1">
    <citation type="journal article" date="2022" name="Nat. Commun.">
        <title>Chromosome evolution and the genetic basis of agronomically important traits in greater yam.</title>
        <authorList>
            <person name="Bredeson J.V."/>
            <person name="Lyons J.B."/>
            <person name="Oniyinde I.O."/>
            <person name="Okereke N.R."/>
            <person name="Kolade O."/>
            <person name="Nnabue I."/>
            <person name="Nwadili C.O."/>
            <person name="Hribova E."/>
            <person name="Parker M."/>
            <person name="Nwogha J."/>
            <person name="Shu S."/>
            <person name="Carlson J."/>
            <person name="Kariba R."/>
            <person name="Muthemba S."/>
            <person name="Knop K."/>
            <person name="Barton G.J."/>
            <person name="Sherwood A.V."/>
            <person name="Lopez-Montes A."/>
            <person name="Asiedu R."/>
            <person name="Jamnadass R."/>
            <person name="Muchugi A."/>
            <person name="Goodstein D."/>
            <person name="Egesi C.N."/>
            <person name="Featherston J."/>
            <person name="Asfaw A."/>
            <person name="Simpson G.G."/>
            <person name="Dolezel J."/>
            <person name="Hendre P.S."/>
            <person name="Van Deynze A."/>
            <person name="Kumar P.L."/>
            <person name="Obidiegwu J.E."/>
            <person name="Bhattacharjee R."/>
            <person name="Rokhsar D.S."/>
        </authorList>
    </citation>
    <scope>NUCLEOTIDE SEQUENCE [LARGE SCALE GENOMIC DNA]</scope>
    <source>
        <strain evidence="2">cv. TDa95/00328</strain>
    </source>
</reference>
<protein>
    <submittedName>
        <fullName evidence="1">Procollagen-proline dioxygenase protein</fullName>
        <ecNumber evidence="1">1.14.11.2</ecNumber>
    </submittedName>
</protein>
<keyword evidence="1" id="KW-0223">Dioxygenase</keyword>
<sequence length="271" mass="31061">MAKASWRSSDRWLWCILVSAVLLTLLMTFFLLFAFNFDQHDVSQLIHNEKVDGIGKRGEQWMEVISWEPRIFIYHNLLSNEECEYLIKLALPRMQQSTVIDKNTGGKKSSRQRTSSGMFLKRGHDSIIQAIEKRIADFTFIPIEHGEGLQILHYEVGQKYDPHYDHFHNADRIADRIATVLMYLSDVEEGGETVFPLAKNTMNSISRSSNLSECGKMGLSVKPKKGDALLFWSLKPDGSLDITSLHGGCPVVQGHKWSSTKWLRVNKYYHL</sequence>
<proteinExistence type="predicted"/>
<dbReference type="Proteomes" id="UP000827976">
    <property type="component" value="Chromosome 2"/>
</dbReference>
<keyword evidence="1" id="KW-0560">Oxidoreductase</keyword>